<reference evidence="2 3" key="1">
    <citation type="journal article" date="2021" name="Nat. Commun.">
        <title>Reductive evolution and unique predatory mode in the CPR bacterium Vampirococcus lugosii.</title>
        <authorList>
            <person name="Moreira D."/>
            <person name="Zivanovic Y."/>
            <person name="Lopez-Archilla A.I."/>
            <person name="Iniesto M."/>
            <person name="Lopez-Garcia P."/>
        </authorList>
    </citation>
    <scope>NUCLEOTIDE SEQUENCE [LARGE SCALE GENOMIC DNA]</scope>
    <source>
        <strain evidence="2">Chiprana</strain>
    </source>
</reference>
<dbReference type="Proteomes" id="UP000680365">
    <property type="component" value="Unassembled WGS sequence"/>
</dbReference>
<proteinExistence type="predicted"/>
<sequence length="110" mass="12987">MQIKYLKLKPKWFQYTIFGALSYLGLTIFIYLLAFITSPIGLRNFFEQIIKIIIFPVAYLSFKIVYNFIKNPMDYGIPLVFLTLFFILIIGALIGYLIYFIKTSYKNLRS</sequence>
<protein>
    <submittedName>
        <fullName evidence="2">Uncharacterized protein</fullName>
    </submittedName>
</protein>
<feature type="transmembrane region" description="Helical" evidence="1">
    <location>
        <begin position="49"/>
        <end position="69"/>
    </location>
</feature>
<keyword evidence="1" id="KW-1133">Transmembrane helix</keyword>
<keyword evidence="3" id="KW-1185">Reference proteome</keyword>
<dbReference type="EMBL" id="JAEDAM010000014">
    <property type="protein sequence ID" value="MBS8121769.1"/>
    <property type="molecule type" value="Genomic_DNA"/>
</dbReference>
<name>A0ABS5QKY3_9BACT</name>
<comment type="caution">
    <text evidence="2">The sequence shown here is derived from an EMBL/GenBank/DDBJ whole genome shotgun (WGS) entry which is preliminary data.</text>
</comment>
<evidence type="ECO:0000313" key="3">
    <source>
        <dbReference type="Proteomes" id="UP000680365"/>
    </source>
</evidence>
<feature type="transmembrane region" description="Helical" evidence="1">
    <location>
        <begin position="75"/>
        <end position="101"/>
    </location>
</feature>
<gene>
    <name evidence="2" type="ORF">VAMP_23n73</name>
</gene>
<organism evidence="2 3">
    <name type="scientific">Candidatus Vampirococcus lugosii</name>
    <dbReference type="NCBI Taxonomy" id="2789015"/>
    <lineage>
        <taxon>Bacteria</taxon>
        <taxon>Candidatus Absconditibacteriota</taxon>
        <taxon>Vampirococcus</taxon>
    </lineage>
</organism>
<evidence type="ECO:0000313" key="2">
    <source>
        <dbReference type="EMBL" id="MBS8121769.1"/>
    </source>
</evidence>
<feature type="transmembrane region" description="Helical" evidence="1">
    <location>
        <begin position="12"/>
        <end position="37"/>
    </location>
</feature>
<evidence type="ECO:0000256" key="1">
    <source>
        <dbReference type="SAM" id="Phobius"/>
    </source>
</evidence>
<accession>A0ABS5QKY3</accession>
<keyword evidence="1" id="KW-0472">Membrane</keyword>
<keyword evidence="1" id="KW-0812">Transmembrane</keyword>